<gene>
    <name evidence="2" type="ORF">PoB_001864200</name>
</gene>
<organism evidence="2 3">
    <name type="scientific">Plakobranchus ocellatus</name>
    <dbReference type="NCBI Taxonomy" id="259542"/>
    <lineage>
        <taxon>Eukaryota</taxon>
        <taxon>Metazoa</taxon>
        <taxon>Spiralia</taxon>
        <taxon>Lophotrochozoa</taxon>
        <taxon>Mollusca</taxon>
        <taxon>Gastropoda</taxon>
        <taxon>Heterobranchia</taxon>
        <taxon>Euthyneura</taxon>
        <taxon>Panpulmonata</taxon>
        <taxon>Sacoglossa</taxon>
        <taxon>Placobranchoidea</taxon>
        <taxon>Plakobranchidae</taxon>
        <taxon>Plakobranchus</taxon>
    </lineage>
</organism>
<protein>
    <submittedName>
        <fullName evidence="2">Uncharacterized protein</fullName>
    </submittedName>
</protein>
<feature type="compositionally biased region" description="Acidic residues" evidence="1">
    <location>
        <begin position="39"/>
        <end position="57"/>
    </location>
</feature>
<reference evidence="2 3" key="1">
    <citation type="journal article" date="2021" name="Elife">
        <title>Chloroplast acquisition without the gene transfer in kleptoplastic sea slugs, Plakobranchus ocellatus.</title>
        <authorList>
            <person name="Maeda T."/>
            <person name="Takahashi S."/>
            <person name="Yoshida T."/>
            <person name="Shimamura S."/>
            <person name="Takaki Y."/>
            <person name="Nagai Y."/>
            <person name="Toyoda A."/>
            <person name="Suzuki Y."/>
            <person name="Arimoto A."/>
            <person name="Ishii H."/>
            <person name="Satoh N."/>
            <person name="Nishiyama T."/>
            <person name="Hasebe M."/>
            <person name="Maruyama T."/>
            <person name="Minagawa J."/>
            <person name="Obokata J."/>
            <person name="Shigenobu S."/>
        </authorList>
    </citation>
    <scope>NUCLEOTIDE SEQUENCE [LARGE SCALE GENOMIC DNA]</scope>
</reference>
<accession>A0AAV3ZC87</accession>
<dbReference type="AlphaFoldDB" id="A0AAV3ZC87"/>
<feature type="compositionally biased region" description="Basic and acidic residues" evidence="1">
    <location>
        <begin position="17"/>
        <end position="38"/>
    </location>
</feature>
<evidence type="ECO:0000313" key="2">
    <source>
        <dbReference type="EMBL" id="GFN92136.1"/>
    </source>
</evidence>
<sequence length="69" mass="8071">MDDGMLIIAITFTNKDTGGDEHLKRKNGDKDGIDIHHEDDDEDDIDIHYEDDDEDDIDIHHEDDDEYRT</sequence>
<keyword evidence="3" id="KW-1185">Reference proteome</keyword>
<evidence type="ECO:0000313" key="3">
    <source>
        <dbReference type="Proteomes" id="UP000735302"/>
    </source>
</evidence>
<name>A0AAV3ZC87_9GAST</name>
<proteinExistence type="predicted"/>
<comment type="caution">
    <text evidence="2">The sequence shown here is derived from an EMBL/GenBank/DDBJ whole genome shotgun (WGS) entry which is preliminary data.</text>
</comment>
<dbReference type="Proteomes" id="UP000735302">
    <property type="component" value="Unassembled WGS sequence"/>
</dbReference>
<feature type="region of interest" description="Disordered" evidence="1">
    <location>
        <begin position="16"/>
        <end position="69"/>
    </location>
</feature>
<evidence type="ECO:0000256" key="1">
    <source>
        <dbReference type="SAM" id="MobiDB-lite"/>
    </source>
</evidence>
<feature type="compositionally biased region" description="Basic and acidic residues" evidence="1">
    <location>
        <begin position="58"/>
        <end position="69"/>
    </location>
</feature>
<dbReference type="EMBL" id="BLXT01002217">
    <property type="protein sequence ID" value="GFN92136.1"/>
    <property type="molecule type" value="Genomic_DNA"/>
</dbReference>